<dbReference type="EMBL" id="RRCT01000002">
    <property type="protein sequence ID" value="RQW75823.1"/>
    <property type="molecule type" value="Genomic_DNA"/>
</dbReference>
<organism evidence="2 3">
    <name type="scientific">Lysinibacillus composti</name>
    <dbReference type="NCBI Taxonomy" id="720633"/>
    <lineage>
        <taxon>Bacteria</taxon>
        <taxon>Bacillati</taxon>
        <taxon>Bacillota</taxon>
        <taxon>Bacilli</taxon>
        <taxon>Bacillales</taxon>
        <taxon>Bacillaceae</taxon>
        <taxon>Lysinibacillus</taxon>
    </lineage>
</organism>
<feature type="transmembrane region" description="Helical" evidence="1">
    <location>
        <begin position="123"/>
        <end position="145"/>
    </location>
</feature>
<name>A0A3N9UIA0_9BACI</name>
<evidence type="ECO:0000256" key="1">
    <source>
        <dbReference type="SAM" id="Phobius"/>
    </source>
</evidence>
<keyword evidence="1" id="KW-0472">Membrane</keyword>
<protein>
    <submittedName>
        <fullName evidence="2">Uncharacterized protein</fullName>
    </submittedName>
</protein>
<accession>A0A3N9UIA0</accession>
<reference evidence="2 3" key="1">
    <citation type="journal article" date="2013" name="J. Microbiol.">
        <title>Lysinibacillus chungkukjangi sp. nov., isolated from Chungkukjang, Korean fermented soybean food.</title>
        <authorList>
            <person name="Kim S.J."/>
            <person name="Jang Y.H."/>
            <person name="Hamada M."/>
            <person name="Ahn J.H."/>
            <person name="Weon H.Y."/>
            <person name="Suzuki K."/>
            <person name="Whang K.S."/>
            <person name="Kwon S.W."/>
        </authorList>
    </citation>
    <scope>NUCLEOTIDE SEQUENCE [LARGE SCALE GENOMIC DNA]</scope>
    <source>
        <strain evidence="2 3">MCCC 1A12701</strain>
    </source>
</reference>
<dbReference type="RefSeq" id="WP_124762950.1">
    <property type="nucleotide sequence ID" value="NZ_JAFBDY010000002.1"/>
</dbReference>
<feature type="transmembrane region" description="Helical" evidence="1">
    <location>
        <begin position="12"/>
        <end position="32"/>
    </location>
</feature>
<dbReference type="AlphaFoldDB" id="A0A3N9UIA0"/>
<keyword evidence="1" id="KW-1133">Transmembrane helix</keyword>
<feature type="transmembrane region" description="Helical" evidence="1">
    <location>
        <begin position="166"/>
        <end position="188"/>
    </location>
</feature>
<comment type="caution">
    <text evidence="2">The sequence shown here is derived from an EMBL/GenBank/DDBJ whole genome shotgun (WGS) entry which is preliminary data.</text>
</comment>
<evidence type="ECO:0000313" key="3">
    <source>
        <dbReference type="Proteomes" id="UP000274033"/>
    </source>
</evidence>
<keyword evidence="3" id="KW-1185">Reference proteome</keyword>
<proteinExistence type="predicted"/>
<feature type="transmembrane region" description="Helical" evidence="1">
    <location>
        <begin position="38"/>
        <end position="59"/>
    </location>
</feature>
<gene>
    <name evidence="2" type="ORF">EBB45_04180</name>
</gene>
<dbReference type="Proteomes" id="UP000274033">
    <property type="component" value="Unassembled WGS sequence"/>
</dbReference>
<evidence type="ECO:0000313" key="2">
    <source>
        <dbReference type="EMBL" id="RQW75823.1"/>
    </source>
</evidence>
<sequence length="191" mass="22326">MDSTELRKLRLNQVAIINGLMTIIMISFFIIINKFSITFSQFFLIIGVIALFQGVFGLIKGDSTKSFIPLFEKIAIYEKQKMGKEWYKQRKVGYIWQLLLSVLMFLQSYWNRDTNDHIFQFDFGFIGILLIILLAMVNISMLLHFRKVDRSNSLTDMKGYTWKSNLVSIAVGIVFTFVIFSITIFYLMSNY</sequence>
<feature type="transmembrane region" description="Helical" evidence="1">
    <location>
        <begin position="92"/>
        <end position="111"/>
    </location>
</feature>
<keyword evidence="1" id="KW-0812">Transmembrane</keyword>
<dbReference type="OrthoDB" id="2990059at2"/>